<dbReference type="Pfam" id="PF12851">
    <property type="entry name" value="Tet_JBP"/>
    <property type="match status" value="1"/>
</dbReference>
<name>A0A6C0JLG8_9ZZZZ</name>
<reference evidence="7" key="1">
    <citation type="journal article" date="2020" name="Nature">
        <title>Giant virus diversity and host interactions through global metagenomics.</title>
        <authorList>
            <person name="Schulz F."/>
            <person name="Roux S."/>
            <person name="Paez-Espino D."/>
            <person name="Jungbluth S."/>
            <person name="Walsh D.A."/>
            <person name="Denef V.J."/>
            <person name="McMahon K.D."/>
            <person name="Konstantinidis K.T."/>
            <person name="Eloe-Fadrosh E.A."/>
            <person name="Kyrpides N.C."/>
            <person name="Woyke T."/>
        </authorList>
    </citation>
    <scope>NUCLEOTIDE SEQUENCE</scope>
    <source>
        <strain evidence="7">GVMAG-M-3300027736-24</strain>
    </source>
</reference>
<dbReference type="Gene3D" id="3.60.130.30">
    <property type="match status" value="1"/>
</dbReference>
<feature type="domain" description="2OGFeDO JBP1/TET oxygenase" evidence="6">
    <location>
        <begin position="119"/>
        <end position="262"/>
    </location>
</feature>
<evidence type="ECO:0000256" key="3">
    <source>
        <dbReference type="ARBA" id="ARBA00022964"/>
    </source>
</evidence>
<evidence type="ECO:0000256" key="4">
    <source>
        <dbReference type="ARBA" id="ARBA00023002"/>
    </source>
</evidence>
<organism evidence="7">
    <name type="scientific">viral metagenome</name>
    <dbReference type="NCBI Taxonomy" id="1070528"/>
    <lineage>
        <taxon>unclassified sequences</taxon>
        <taxon>metagenomes</taxon>
        <taxon>organismal metagenomes</taxon>
    </lineage>
</organism>
<dbReference type="AlphaFoldDB" id="A0A6C0JLG8"/>
<comment type="cofactor">
    <cofactor evidence="1">
        <name>Fe(2+)</name>
        <dbReference type="ChEBI" id="CHEBI:29033"/>
    </cofactor>
</comment>
<evidence type="ECO:0000256" key="1">
    <source>
        <dbReference type="ARBA" id="ARBA00001954"/>
    </source>
</evidence>
<keyword evidence="4" id="KW-0560">Oxidoreductase</keyword>
<evidence type="ECO:0000256" key="5">
    <source>
        <dbReference type="ARBA" id="ARBA00023004"/>
    </source>
</evidence>
<dbReference type="InterPro" id="IPR024779">
    <property type="entry name" value="2OGFeDO_JBP1/TET_oxygenase_dom"/>
</dbReference>
<keyword evidence="3" id="KW-0223">Dioxygenase</keyword>
<dbReference type="GO" id="GO:0051213">
    <property type="term" value="F:dioxygenase activity"/>
    <property type="evidence" value="ECO:0007669"/>
    <property type="project" value="UniProtKB-KW"/>
</dbReference>
<evidence type="ECO:0000313" key="7">
    <source>
        <dbReference type="EMBL" id="QHU05616.1"/>
    </source>
</evidence>
<keyword evidence="2" id="KW-0479">Metal-binding</keyword>
<accession>A0A6C0JLG8</accession>
<keyword evidence="5" id="KW-0408">Iron</keyword>
<protein>
    <recommendedName>
        <fullName evidence="6">2OGFeDO JBP1/TET oxygenase domain-containing protein</fullName>
    </recommendedName>
</protein>
<dbReference type="GO" id="GO:0046872">
    <property type="term" value="F:metal ion binding"/>
    <property type="evidence" value="ECO:0007669"/>
    <property type="project" value="UniProtKB-KW"/>
</dbReference>
<evidence type="ECO:0000256" key="2">
    <source>
        <dbReference type="ARBA" id="ARBA00022723"/>
    </source>
</evidence>
<proteinExistence type="predicted"/>
<sequence>MKVSKIKTDEEMELLKNTTVTKGMIKQIINDDAEIYTESGELLLKFKKNVLTDGQDFYKNVKPFMDKHPSTNRGSVSGGLKMNVKDNPKIKTSILGYFDKWSPKQKFLFKKLGMKVPIEVRETMYNVDEEEKYKLIVPFIKQIDGLYKKYIPDKYKKQRKKADETEFKIEGTAFTTVTTNINFQTTIHKDVGDDEDGFGNLSVIEHGSYEGGETCFPQYGIGVNVREGDILLMNVHEWHGNLPIKFKGKNVERLSVVCYLRKNIWLRTKNKTKKYRDKHNKTLRDLRGKLKRLGL</sequence>
<evidence type="ECO:0000259" key="6">
    <source>
        <dbReference type="Pfam" id="PF12851"/>
    </source>
</evidence>
<dbReference type="EMBL" id="MN740417">
    <property type="protein sequence ID" value="QHU05616.1"/>
    <property type="molecule type" value="Genomic_DNA"/>
</dbReference>